<feature type="non-terminal residue" evidence="2">
    <location>
        <position position="93"/>
    </location>
</feature>
<proteinExistence type="predicted"/>
<reference evidence="2 3" key="1">
    <citation type="journal article" date="2021" name="BMC Genomics">
        <title>Datura genome reveals duplications of psychoactive alkaloid biosynthetic genes and high mutation rate following tissue culture.</title>
        <authorList>
            <person name="Rajewski A."/>
            <person name="Carter-House D."/>
            <person name="Stajich J."/>
            <person name="Litt A."/>
        </authorList>
    </citation>
    <scope>NUCLEOTIDE SEQUENCE [LARGE SCALE GENOMIC DNA]</scope>
    <source>
        <strain evidence="2">AR-01</strain>
    </source>
</reference>
<sequence>MSSCDLFEFDLGMMMFGDSPARSDEKLMERRPLIGSRVASAIRRSGPMTRLLVTSTLLVLLSLLICIGESAAIRGFLLRLAGVSSMLLDLYMM</sequence>
<keyword evidence="1" id="KW-1133">Transmembrane helix</keyword>
<feature type="transmembrane region" description="Helical" evidence="1">
    <location>
        <begin position="51"/>
        <end position="70"/>
    </location>
</feature>
<gene>
    <name evidence="2" type="ORF">HAX54_006149</name>
</gene>
<keyword evidence="1" id="KW-0472">Membrane</keyword>
<keyword evidence="3" id="KW-1185">Reference proteome</keyword>
<accession>A0ABS8T9U4</accession>
<evidence type="ECO:0000313" key="3">
    <source>
        <dbReference type="Proteomes" id="UP000823775"/>
    </source>
</evidence>
<name>A0ABS8T9U4_DATST</name>
<organism evidence="2 3">
    <name type="scientific">Datura stramonium</name>
    <name type="common">Jimsonweed</name>
    <name type="synonym">Common thornapple</name>
    <dbReference type="NCBI Taxonomy" id="4076"/>
    <lineage>
        <taxon>Eukaryota</taxon>
        <taxon>Viridiplantae</taxon>
        <taxon>Streptophyta</taxon>
        <taxon>Embryophyta</taxon>
        <taxon>Tracheophyta</taxon>
        <taxon>Spermatophyta</taxon>
        <taxon>Magnoliopsida</taxon>
        <taxon>eudicotyledons</taxon>
        <taxon>Gunneridae</taxon>
        <taxon>Pentapetalae</taxon>
        <taxon>asterids</taxon>
        <taxon>lamiids</taxon>
        <taxon>Solanales</taxon>
        <taxon>Solanaceae</taxon>
        <taxon>Solanoideae</taxon>
        <taxon>Datureae</taxon>
        <taxon>Datura</taxon>
    </lineage>
</organism>
<evidence type="ECO:0000256" key="1">
    <source>
        <dbReference type="SAM" id="Phobius"/>
    </source>
</evidence>
<dbReference type="EMBL" id="JACEIK010001305">
    <property type="protein sequence ID" value="MCD7468187.1"/>
    <property type="molecule type" value="Genomic_DNA"/>
</dbReference>
<keyword evidence="1" id="KW-0812">Transmembrane</keyword>
<dbReference type="Proteomes" id="UP000823775">
    <property type="component" value="Unassembled WGS sequence"/>
</dbReference>
<protein>
    <submittedName>
        <fullName evidence="2">Uncharacterized protein</fullName>
    </submittedName>
</protein>
<evidence type="ECO:0000313" key="2">
    <source>
        <dbReference type="EMBL" id="MCD7468187.1"/>
    </source>
</evidence>
<comment type="caution">
    <text evidence="2">The sequence shown here is derived from an EMBL/GenBank/DDBJ whole genome shotgun (WGS) entry which is preliminary data.</text>
</comment>